<comment type="caution">
    <text evidence="1">The sequence shown here is derived from an EMBL/GenBank/DDBJ whole genome shotgun (WGS) entry which is preliminary data.</text>
</comment>
<evidence type="ECO:0000313" key="2">
    <source>
        <dbReference type="Proteomes" id="UP001057402"/>
    </source>
</evidence>
<dbReference type="EMBL" id="CM042880">
    <property type="protein sequence ID" value="KAI4389143.1"/>
    <property type="molecule type" value="Genomic_DNA"/>
</dbReference>
<sequence length="325" mass="35078">MRCSGSLCSNTKVIVVVPNTTSSSPETQKRGHRKSPRNEPAVVGNGGAITSTMSATSLLSSSSASSNSRSLRRIPFGRLSGCYECRMVVDPASGLIRDLSSSSSIRSTICCCPDCGEEFMKSEALELHQAVQHAVTELSLGDTSKSVVEIIFQSSWLKKQSPTCDILRILKVHNTPGTISSFEQHRDSIKSRATKKNPRCLADGKELLRFYCTSIACPLGLNSSTNLCSSGRQRAPCGVCNIIRTGFKPSGKGVLTTVTRRRAHDKAGPKWDNERAMLVCRVIVGRVGKRVGEAVTDGEEGRGEEEREHDSVAKAGVVVLTSWMS</sequence>
<reference evidence="2" key="1">
    <citation type="journal article" date="2023" name="Front. Plant Sci.">
        <title>Chromosomal-level genome assembly of Melastoma candidum provides insights into trichome evolution.</title>
        <authorList>
            <person name="Zhong Y."/>
            <person name="Wu W."/>
            <person name="Sun C."/>
            <person name="Zou P."/>
            <person name="Liu Y."/>
            <person name="Dai S."/>
            <person name="Zhou R."/>
        </authorList>
    </citation>
    <scope>NUCLEOTIDE SEQUENCE [LARGE SCALE GENOMIC DNA]</scope>
</reference>
<gene>
    <name evidence="1" type="ORF">MLD38_001399</name>
</gene>
<dbReference type="Proteomes" id="UP001057402">
    <property type="component" value="Chromosome 1"/>
</dbReference>
<keyword evidence="2" id="KW-1185">Reference proteome</keyword>
<organism evidence="1 2">
    <name type="scientific">Melastoma candidum</name>
    <dbReference type="NCBI Taxonomy" id="119954"/>
    <lineage>
        <taxon>Eukaryota</taxon>
        <taxon>Viridiplantae</taxon>
        <taxon>Streptophyta</taxon>
        <taxon>Embryophyta</taxon>
        <taxon>Tracheophyta</taxon>
        <taxon>Spermatophyta</taxon>
        <taxon>Magnoliopsida</taxon>
        <taxon>eudicotyledons</taxon>
        <taxon>Gunneridae</taxon>
        <taxon>Pentapetalae</taxon>
        <taxon>rosids</taxon>
        <taxon>malvids</taxon>
        <taxon>Myrtales</taxon>
        <taxon>Melastomataceae</taxon>
        <taxon>Melastomatoideae</taxon>
        <taxon>Melastomateae</taxon>
        <taxon>Melastoma</taxon>
    </lineage>
</organism>
<proteinExistence type="predicted"/>
<name>A0ACB9SD65_9MYRT</name>
<protein>
    <submittedName>
        <fullName evidence="1">Uncharacterized protein</fullName>
    </submittedName>
</protein>
<evidence type="ECO:0000313" key="1">
    <source>
        <dbReference type="EMBL" id="KAI4389143.1"/>
    </source>
</evidence>
<accession>A0ACB9SD65</accession>